<dbReference type="GO" id="GO:0006396">
    <property type="term" value="P:RNA processing"/>
    <property type="evidence" value="ECO:0007669"/>
    <property type="project" value="InterPro"/>
</dbReference>
<dbReference type="GO" id="GO:0003723">
    <property type="term" value="F:RNA binding"/>
    <property type="evidence" value="ECO:0007669"/>
    <property type="project" value="InterPro"/>
</dbReference>
<dbReference type="RefSeq" id="WP_116622104.1">
    <property type="nucleotide sequence ID" value="NZ_QURN01000001.1"/>
</dbReference>
<keyword evidence="5" id="KW-1185">Reference proteome</keyword>
<feature type="domain" description="tRNA/rRNA methyltransferase SpoU type" evidence="3">
    <location>
        <begin position="121"/>
        <end position="259"/>
    </location>
</feature>
<evidence type="ECO:0000256" key="2">
    <source>
        <dbReference type="ARBA" id="ARBA00022679"/>
    </source>
</evidence>
<dbReference type="Gene3D" id="3.30.1330.30">
    <property type="match status" value="1"/>
</dbReference>
<accession>A0A371XJU5</accession>
<dbReference type="EMBL" id="QURN01000001">
    <property type="protein sequence ID" value="RFC69483.1"/>
    <property type="molecule type" value="Genomic_DNA"/>
</dbReference>
<dbReference type="Gene3D" id="3.40.1280.10">
    <property type="match status" value="1"/>
</dbReference>
<name>A0A371XJU5_9HYPH</name>
<dbReference type="InterPro" id="IPR029064">
    <property type="entry name" value="Ribosomal_eL30-like_sf"/>
</dbReference>
<dbReference type="InterPro" id="IPR051259">
    <property type="entry name" value="rRNA_Methyltransferase"/>
</dbReference>
<dbReference type="GO" id="GO:0032259">
    <property type="term" value="P:methylation"/>
    <property type="evidence" value="ECO:0007669"/>
    <property type="project" value="UniProtKB-KW"/>
</dbReference>
<dbReference type="PANTHER" id="PTHR43191">
    <property type="entry name" value="RRNA METHYLTRANSFERASE 3"/>
    <property type="match status" value="1"/>
</dbReference>
<dbReference type="Pfam" id="PF00588">
    <property type="entry name" value="SpoU_methylase"/>
    <property type="match status" value="1"/>
</dbReference>
<evidence type="ECO:0000313" key="5">
    <source>
        <dbReference type="Proteomes" id="UP000262379"/>
    </source>
</evidence>
<reference evidence="5" key="1">
    <citation type="submission" date="2018-08" db="EMBL/GenBank/DDBJ databases">
        <authorList>
            <person name="Im W.T."/>
        </authorList>
    </citation>
    <scope>NUCLEOTIDE SEQUENCE [LARGE SCALE GENOMIC DNA]</scope>
    <source>
        <strain evidence="5">LA-28</strain>
    </source>
</reference>
<keyword evidence="1 4" id="KW-0489">Methyltransferase</keyword>
<evidence type="ECO:0000256" key="1">
    <source>
        <dbReference type="ARBA" id="ARBA00022603"/>
    </source>
</evidence>
<dbReference type="AlphaFoldDB" id="A0A371XJU5"/>
<dbReference type="GO" id="GO:0008173">
    <property type="term" value="F:RNA methyltransferase activity"/>
    <property type="evidence" value="ECO:0007669"/>
    <property type="project" value="InterPro"/>
</dbReference>
<dbReference type="PANTHER" id="PTHR43191:SF12">
    <property type="entry name" value="RRNA METHYLASE"/>
    <property type="match status" value="1"/>
</dbReference>
<dbReference type="SUPFAM" id="SSF55315">
    <property type="entry name" value="L30e-like"/>
    <property type="match status" value="1"/>
</dbReference>
<sequence>MNQIRIEEPNDARVTAYRDIKERDLVGRQERFVAEGKVVLEILLRSERFIAESILLLERRLPLLAGALAERPDVPAYIVNDEVMNQIAGFDVHRGILAIGRRNTLTTPEDLVAAQPEKATLVVCAGISNHDNIGSIFRNAAAFGAGGVLLDQTCCDPLYRKALRVSVGAVLKVPFARFDALDDLPDMLDRLGFRQFALSPGGSTDIGAVAPGGKVALYVGAEGPGLPAAILQRIHSVRIPISKEFDSLNAAAATAIALHHFPVL</sequence>
<dbReference type="InterPro" id="IPR029026">
    <property type="entry name" value="tRNA_m1G_MTases_N"/>
</dbReference>
<protein>
    <submittedName>
        <fullName evidence="4">RNA methyltransferase</fullName>
    </submittedName>
</protein>
<comment type="caution">
    <text evidence="4">The sequence shown here is derived from an EMBL/GenBank/DDBJ whole genome shotgun (WGS) entry which is preliminary data.</text>
</comment>
<evidence type="ECO:0000259" key="3">
    <source>
        <dbReference type="Pfam" id="PF00588"/>
    </source>
</evidence>
<dbReference type="InterPro" id="IPR029028">
    <property type="entry name" value="Alpha/beta_knot_MTases"/>
</dbReference>
<dbReference type="CDD" id="cd18095">
    <property type="entry name" value="SpoU-like_rRNA-MTase"/>
    <property type="match status" value="1"/>
</dbReference>
<gene>
    <name evidence="4" type="ORF">DY251_01775</name>
</gene>
<keyword evidence="2 4" id="KW-0808">Transferase</keyword>
<dbReference type="SUPFAM" id="SSF75217">
    <property type="entry name" value="alpha/beta knot"/>
    <property type="match status" value="1"/>
</dbReference>
<proteinExistence type="predicted"/>
<organism evidence="4 5">
    <name type="scientific">Mesorhizobium denitrificans</name>
    <dbReference type="NCBI Taxonomy" id="2294114"/>
    <lineage>
        <taxon>Bacteria</taxon>
        <taxon>Pseudomonadati</taxon>
        <taxon>Pseudomonadota</taxon>
        <taxon>Alphaproteobacteria</taxon>
        <taxon>Hyphomicrobiales</taxon>
        <taxon>Phyllobacteriaceae</taxon>
        <taxon>Mesorhizobium</taxon>
    </lineage>
</organism>
<dbReference type="InterPro" id="IPR001537">
    <property type="entry name" value="SpoU_MeTrfase"/>
</dbReference>
<dbReference type="Proteomes" id="UP000262379">
    <property type="component" value="Unassembled WGS sequence"/>
</dbReference>
<evidence type="ECO:0000313" key="4">
    <source>
        <dbReference type="EMBL" id="RFC69483.1"/>
    </source>
</evidence>